<comment type="similarity">
    <text evidence="3">Belongs to the acetyltransferase family. RimJ subfamily.</text>
</comment>
<evidence type="ECO:0000256" key="2">
    <source>
        <dbReference type="ARBA" id="ARBA00023315"/>
    </source>
</evidence>
<protein>
    <submittedName>
        <fullName evidence="5">Ribosomal protein S5 alanine N-acetyltransferase</fullName>
    </submittedName>
</protein>
<dbReference type="SUPFAM" id="SSF55729">
    <property type="entry name" value="Acyl-CoA N-acyltransferases (Nat)"/>
    <property type="match status" value="1"/>
</dbReference>
<dbReference type="InterPro" id="IPR051531">
    <property type="entry name" value="N-acetyltransferase"/>
</dbReference>
<keyword evidence="2" id="KW-0012">Acyltransferase</keyword>
<keyword evidence="5" id="KW-0687">Ribonucleoprotein</keyword>
<sequence length="173" mass="20425">MNYRIITSSDWQQLAQYYRRNHDHFRRWEPIREHGFHSNAQWQQRIHRCLSEQQQMKSCYYIAIDESLPHIVGHCTLSQMVYGPFRAAYMGYGIDQDYEGQGIMYTLCQNVIQSAFGELGLHRIMANYMPKNHRSAALLERLGFTIEGRAQGYLHINGRWEDHILTALVNTED</sequence>
<dbReference type="Gene3D" id="3.40.630.30">
    <property type="match status" value="1"/>
</dbReference>
<dbReference type="InterPro" id="IPR000182">
    <property type="entry name" value="GNAT_dom"/>
</dbReference>
<feature type="domain" description="N-acetyltransferase" evidence="4">
    <location>
        <begin position="1"/>
        <end position="166"/>
    </location>
</feature>
<dbReference type="PANTHER" id="PTHR43792:SF8">
    <property type="entry name" value="[RIBOSOMAL PROTEIN US5]-ALANINE N-ACETYLTRANSFERASE"/>
    <property type="match status" value="1"/>
</dbReference>
<dbReference type="Proteomes" id="UP001156870">
    <property type="component" value="Unassembled WGS sequence"/>
</dbReference>
<dbReference type="GO" id="GO:0005840">
    <property type="term" value="C:ribosome"/>
    <property type="evidence" value="ECO:0007669"/>
    <property type="project" value="UniProtKB-KW"/>
</dbReference>
<evidence type="ECO:0000259" key="4">
    <source>
        <dbReference type="PROSITE" id="PS51186"/>
    </source>
</evidence>
<dbReference type="AlphaFoldDB" id="A0AA37T5U1"/>
<keyword evidence="6" id="KW-1185">Reference proteome</keyword>
<proteinExistence type="inferred from homology"/>
<keyword evidence="5" id="KW-0689">Ribosomal protein</keyword>
<dbReference type="EMBL" id="BSPD01000042">
    <property type="protein sequence ID" value="GLS26236.1"/>
    <property type="molecule type" value="Genomic_DNA"/>
</dbReference>
<organism evidence="5 6">
    <name type="scientific">Marinibactrum halimedae</name>
    <dbReference type="NCBI Taxonomy" id="1444977"/>
    <lineage>
        <taxon>Bacteria</taxon>
        <taxon>Pseudomonadati</taxon>
        <taxon>Pseudomonadota</taxon>
        <taxon>Gammaproteobacteria</taxon>
        <taxon>Cellvibrionales</taxon>
        <taxon>Cellvibrionaceae</taxon>
        <taxon>Marinibactrum</taxon>
    </lineage>
</organism>
<dbReference type="PANTHER" id="PTHR43792">
    <property type="entry name" value="GNAT FAMILY, PUTATIVE (AFU_ORTHOLOGUE AFUA_3G00765)-RELATED-RELATED"/>
    <property type="match status" value="1"/>
</dbReference>
<dbReference type="PROSITE" id="PS51186">
    <property type="entry name" value="GNAT"/>
    <property type="match status" value="1"/>
</dbReference>
<gene>
    <name evidence="5" type="primary">rimJ</name>
    <name evidence="5" type="ORF">GCM10007877_19510</name>
</gene>
<dbReference type="RefSeq" id="WP_232592487.1">
    <property type="nucleotide sequence ID" value="NZ_BSPD01000042.1"/>
</dbReference>
<evidence type="ECO:0000313" key="6">
    <source>
        <dbReference type="Proteomes" id="UP001156870"/>
    </source>
</evidence>
<dbReference type="GO" id="GO:0008999">
    <property type="term" value="F:protein-N-terminal-alanine acetyltransferase activity"/>
    <property type="evidence" value="ECO:0007669"/>
    <property type="project" value="TreeGrafter"/>
</dbReference>
<evidence type="ECO:0000256" key="3">
    <source>
        <dbReference type="ARBA" id="ARBA00038502"/>
    </source>
</evidence>
<evidence type="ECO:0000313" key="5">
    <source>
        <dbReference type="EMBL" id="GLS26236.1"/>
    </source>
</evidence>
<keyword evidence="1" id="KW-0808">Transferase</keyword>
<accession>A0AA37T5U1</accession>
<name>A0AA37T5U1_9GAMM</name>
<dbReference type="InterPro" id="IPR016181">
    <property type="entry name" value="Acyl_CoA_acyltransferase"/>
</dbReference>
<reference evidence="5 6" key="1">
    <citation type="journal article" date="2014" name="Int. J. Syst. Evol. Microbiol.">
        <title>Complete genome sequence of Corynebacterium casei LMG S-19264T (=DSM 44701T), isolated from a smear-ripened cheese.</title>
        <authorList>
            <consortium name="US DOE Joint Genome Institute (JGI-PGF)"/>
            <person name="Walter F."/>
            <person name="Albersmeier A."/>
            <person name="Kalinowski J."/>
            <person name="Ruckert C."/>
        </authorList>
    </citation>
    <scope>NUCLEOTIDE SEQUENCE [LARGE SCALE GENOMIC DNA]</scope>
    <source>
        <strain evidence="5 6">NBRC 110095</strain>
    </source>
</reference>
<dbReference type="Pfam" id="PF13302">
    <property type="entry name" value="Acetyltransf_3"/>
    <property type="match status" value="1"/>
</dbReference>
<comment type="caution">
    <text evidence="5">The sequence shown here is derived from an EMBL/GenBank/DDBJ whole genome shotgun (WGS) entry which is preliminary data.</text>
</comment>
<evidence type="ECO:0000256" key="1">
    <source>
        <dbReference type="ARBA" id="ARBA00022679"/>
    </source>
</evidence>
<dbReference type="GO" id="GO:0005737">
    <property type="term" value="C:cytoplasm"/>
    <property type="evidence" value="ECO:0007669"/>
    <property type="project" value="TreeGrafter"/>
</dbReference>